<dbReference type="InterPro" id="IPR000306">
    <property type="entry name" value="Znf_FYVE"/>
</dbReference>
<dbReference type="PANTHER" id="PTHR12673">
    <property type="entry name" value="FACIOGENITAL DYSPLASIA PROTEIN"/>
    <property type="match status" value="1"/>
</dbReference>
<evidence type="ECO:0000313" key="11">
    <source>
        <dbReference type="Proteomes" id="UP001208570"/>
    </source>
</evidence>
<accession>A0AAD9J5K4</accession>
<feature type="domain" description="PH" evidence="8">
    <location>
        <begin position="22"/>
        <end position="122"/>
    </location>
</feature>
<dbReference type="GO" id="GO:0008270">
    <property type="term" value="F:zinc ion binding"/>
    <property type="evidence" value="ECO:0007669"/>
    <property type="project" value="UniProtKB-KW"/>
</dbReference>
<evidence type="ECO:0000256" key="3">
    <source>
        <dbReference type="ARBA" id="ARBA00022658"/>
    </source>
</evidence>
<dbReference type="Gene3D" id="3.30.40.10">
    <property type="entry name" value="Zinc/RING finger domain, C3HC4 (zinc finger)"/>
    <property type="match status" value="1"/>
</dbReference>
<dbReference type="EMBL" id="JAODUP010000601">
    <property type="protein sequence ID" value="KAK2146548.1"/>
    <property type="molecule type" value="Genomic_DNA"/>
</dbReference>
<evidence type="ECO:0000256" key="4">
    <source>
        <dbReference type="ARBA" id="ARBA00022723"/>
    </source>
</evidence>
<keyword evidence="11" id="KW-1185">Reference proteome</keyword>
<keyword evidence="3" id="KW-0344">Guanine-nucleotide releasing factor</keyword>
<gene>
    <name evidence="10" type="ORF">LSH36_601g01011</name>
</gene>
<dbReference type="PANTHER" id="PTHR12673:SF267">
    <property type="entry name" value="PROTEIN CBG10230"/>
    <property type="match status" value="1"/>
</dbReference>
<dbReference type="SMART" id="SM00064">
    <property type="entry name" value="FYVE"/>
    <property type="match status" value="1"/>
</dbReference>
<protein>
    <submittedName>
        <fullName evidence="10">Uncharacterized protein</fullName>
    </submittedName>
</protein>
<dbReference type="Gene3D" id="2.30.29.30">
    <property type="entry name" value="Pleckstrin-homology domain (PH domain)/Phosphotyrosine-binding domain (PTB)"/>
    <property type="match status" value="2"/>
</dbReference>
<keyword evidence="2" id="KW-0963">Cytoplasm</keyword>
<dbReference type="InterPro" id="IPR055251">
    <property type="entry name" value="SOS1_NGEF_PH"/>
</dbReference>
<evidence type="ECO:0000256" key="1">
    <source>
        <dbReference type="ARBA" id="ARBA00004496"/>
    </source>
</evidence>
<feature type="domain" description="FYVE-type" evidence="9">
    <location>
        <begin position="167"/>
        <end position="226"/>
    </location>
</feature>
<evidence type="ECO:0000259" key="8">
    <source>
        <dbReference type="PROSITE" id="PS50003"/>
    </source>
</evidence>
<reference evidence="10" key="1">
    <citation type="journal article" date="2023" name="Mol. Biol. Evol.">
        <title>Third-Generation Sequencing Reveals the Adaptive Role of the Epigenome in Three Deep-Sea Polychaetes.</title>
        <authorList>
            <person name="Perez M."/>
            <person name="Aroh O."/>
            <person name="Sun Y."/>
            <person name="Lan Y."/>
            <person name="Juniper S.K."/>
            <person name="Young C.R."/>
            <person name="Angers B."/>
            <person name="Qian P.Y."/>
        </authorList>
    </citation>
    <scope>NUCLEOTIDE SEQUENCE</scope>
    <source>
        <strain evidence="10">P08H-3</strain>
    </source>
</reference>
<proteinExistence type="predicted"/>
<dbReference type="GO" id="GO:0005737">
    <property type="term" value="C:cytoplasm"/>
    <property type="evidence" value="ECO:0007669"/>
    <property type="project" value="UniProtKB-SubCell"/>
</dbReference>
<comment type="subcellular location">
    <subcellularLocation>
        <location evidence="1">Cytoplasm</location>
    </subcellularLocation>
</comment>
<dbReference type="GO" id="GO:0005085">
    <property type="term" value="F:guanyl-nucleotide exchange factor activity"/>
    <property type="evidence" value="ECO:0007669"/>
    <property type="project" value="UniProtKB-KW"/>
</dbReference>
<dbReference type="InterPro" id="IPR001849">
    <property type="entry name" value="PH_domain"/>
</dbReference>
<dbReference type="Proteomes" id="UP001208570">
    <property type="component" value="Unassembled WGS sequence"/>
</dbReference>
<name>A0AAD9J5K4_9ANNE</name>
<dbReference type="SMART" id="SM00233">
    <property type="entry name" value="PH"/>
    <property type="match status" value="2"/>
</dbReference>
<dbReference type="InterPro" id="IPR051092">
    <property type="entry name" value="FYVE_RhoGEF_PH"/>
</dbReference>
<dbReference type="Pfam" id="PF22697">
    <property type="entry name" value="SOS1_NGEF_PH"/>
    <property type="match status" value="1"/>
</dbReference>
<dbReference type="InterPro" id="IPR017455">
    <property type="entry name" value="Znf_FYVE-rel"/>
</dbReference>
<dbReference type="PROSITE" id="PS50003">
    <property type="entry name" value="PH_DOMAIN"/>
    <property type="match status" value="2"/>
</dbReference>
<dbReference type="AlphaFoldDB" id="A0AAD9J5K4"/>
<organism evidence="10 11">
    <name type="scientific">Paralvinella palmiformis</name>
    <dbReference type="NCBI Taxonomy" id="53620"/>
    <lineage>
        <taxon>Eukaryota</taxon>
        <taxon>Metazoa</taxon>
        <taxon>Spiralia</taxon>
        <taxon>Lophotrochozoa</taxon>
        <taxon>Annelida</taxon>
        <taxon>Polychaeta</taxon>
        <taxon>Sedentaria</taxon>
        <taxon>Canalipalpata</taxon>
        <taxon>Terebellida</taxon>
        <taxon>Terebelliformia</taxon>
        <taxon>Alvinellidae</taxon>
        <taxon>Paralvinella</taxon>
    </lineage>
</organism>
<evidence type="ECO:0000259" key="9">
    <source>
        <dbReference type="PROSITE" id="PS50178"/>
    </source>
</evidence>
<evidence type="ECO:0000256" key="2">
    <source>
        <dbReference type="ARBA" id="ARBA00022490"/>
    </source>
</evidence>
<evidence type="ECO:0000256" key="5">
    <source>
        <dbReference type="ARBA" id="ARBA00022771"/>
    </source>
</evidence>
<keyword evidence="6" id="KW-0862">Zinc</keyword>
<keyword evidence="5 7" id="KW-0863">Zinc-finger</keyword>
<keyword evidence="4" id="KW-0479">Metal-binding</keyword>
<dbReference type="Pfam" id="PF00169">
    <property type="entry name" value="PH"/>
    <property type="match status" value="1"/>
</dbReference>
<dbReference type="Pfam" id="PF01363">
    <property type="entry name" value="FYVE"/>
    <property type="match status" value="1"/>
</dbReference>
<evidence type="ECO:0000256" key="6">
    <source>
        <dbReference type="ARBA" id="ARBA00022833"/>
    </source>
</evidence>
<dbReference type="InterPro" id="IPR013083">
    <property type="entry name" value="Znf_RING/FYVE/PHD"/>
</dbReference>
<dbReference type="PROSITE" id="PS50178">
    <property type="entry name" value="ZF_FYVE"/>
    <property type="match status" value="1"/>
</dbReference>
<dbReference type="InterPro" id="IPR011993">
    <property type="entry name" value="PH-like_dom_sf"/>
</dbReference>
<evidence type="ECO:0000256" key="7">
    <source>
        <dbReference type="PROSITE-ProRule" id="PRU00091"/>
    </source>
</evidence>
<evidence type="ECO:0000313" key="10">
    <source>
        <dbReference type="EMBL" id="KAK2146548.1"/>
    </source>
</evidence>
<feature type="domain" description="PH" evidence="8">
    <location>
        <begin position="291"/>
        <end position="388"/>
    </location>
</feature>
<dbReference type="SUPFAM" id="SSF50729">
    <property type="entry name" value="PH domain-like"/>
    <property type="match status" value="2"/>
</dbReference>
<comment type="caution">
    <text evidence="10">The sequence shown here is derived from an EMBL/GenBank/DDBJ whole genome shotgun (WGS) entry which is preliminary data.</text>
</comment>
<sequence>MALGTNIKKLIEIQNSLIGDFEVVKPGRLLVRSGILKKLCRKEMQSRMFFLFSDTLVCTTPLTSGYRFKTNLSLDGMKVSKPSKEDFANEFSIISTIRSFRLSASTSEERDEWLKTLQNTISDYRQKKFSYLLQTNKCHRNTTGCDALFQNDVDFKLGKQAPVWVPDSRVSMCAKCHEEFTVTFRRHHCRACGKVFCGVCSDNRAPLCYQNYKPGRVCIDCFNYLKAEASILVRNVQHTEHTRQMMDSMKVFFQTFSHGSSHGRDSMWSSFGKGKRKRSSLLQEVKAATEDADTSGYMEIWENKRWKKMWFVLKNKVLYFYRASEDTAAVKSIVLIGFEVQTFGEPFQKVDPSLIFQVIHKNVQPLTFKTENESSRDRWLKYMKQAVIP</sequence>